<evidence type="ECO:0000256" key="4">
    <source>
        <dbReference type="ARBA" id="ARBA00022989"/>
    </source>
</evidence>
<name>A0A7S4NC19_9STRA</name>
<keyword evidence="6" id="KW-0325">Glycoprotein</keyword>
<feature type="transmembrane region" description="Helical" evidence="8">
    <location>
        <begin position="29"/>
        <end position="48"/>
    </location>
</feature>
<keyword evidence="4 8" id="KW-1133">Transmembrane helix</keyword>
<evidence type="ECO:0008006" key="10">
    <source>
        <dbReference type="Google" id="ProtNLM"/>
    </source>
</evidence>
<dbReference type="GO" id="GO:0016020">
    <property type="term" value="C:membrane"/>
    <property type="evidence" value="ECO:0007669"/>
    <property type="project" value="UniProtKB-SubCell"/>
</dbReference>
<evidence type="ECO:0000313" key="9">
    <source>
        <dbReference type="EMBL" id="CAE2277230.1"/>
    </source>
</evidence>
<evidence type="ECO:0000256" key="1">
    <source>
        <dbReference type="ARBA" id="ARBA00004606"/>
    </source>
</evidence>
<evidence type="ECO:0000256" key="2">
    <source>
        <dbReference type="ARBA" id="ARBA00022692"/>
    </source>
</evidence>
<proteinExistence type="predicted"/>
<feature type="region of interest" description="Disordered" evidence="7">
    <location>
        <begin position="350"/>
        <end position="380"/>
    </location>
</feature>
<evidence type="ECO:0000256" key="8">
    <source>
        <dbReference type="SAM" id="Phobius"/>
    </source>
</evidence>
<dbReference type="PANTHER" id="PTHR12270">
    <property type="entry name" value="GLYCOSYLTRANSFERASE-RELATED"/>
    <property type="match status" value="1"/>
</dbReference>
<dbReference type="EMBL" id="HBKQ01051582">
    <property type="protein sequence ID" value="CAE2277230.1"/>
    <property type="molecule type" value="Transcribed_RNA"/>
</dbReference>
<dbReference type="AlphaFoldDB" id="A0A7S4NC19"/>
<organism evidence="9">
    <name type="scientific">Odontella aurita</name>
    <dbReference type="NCBI Taxonomy" id="265563"/>
    <lineage>
        <taxon>Eukaryota</taxon>
        <taxon>Sar</taxon>
        <taxon>Stramenopiles</taxon>
        <taxon>Ochrophyta</taxon>
        <taxon>Bacillariophyta</taxon>
        <taxon>Mediophyceae</taxon>
        <taxon>Biddulphiophycidae</taxon>
        <taxon>Eupodiscales</taxon>
        <taxon>Odontellaceae</taxon>
        <taxon>Odontella</taxon>
    </lineage>
</organism>
<dbReference type="Pfam" id="PF13896">
    <property type="entry name" value="Glyco_transf_49"/>
    <property type="match status" value="1"/>
</dbReference>
<dbReference type="GO" id="GO:0035269">
    <property type="term" value="P:protein O-linked glycosylation via mannose"/>
    <property type="evidence" value="ECO:0007669"/>
    <property type="project" value="TreeGrafter"/>
</dbReference>
<dbReference type="GO" id="GO:0042285">
    <property type="term" value="F:xylosyltransferase activity"/>
    <property type="evidence" value="ECO:0007669"/>
    <property type="project" value="TreeGrafter"/>
</dbReference>
<feature type="compositionally biased region" description="Basic and acidic residues" evidence="7">
    <location>
        <begin position="350"/>
        <end position="362"/>
    </location>
</feature>
<dbReference type="PANTHER" id="PTHR12270:SF52">
    <property type="entry name" value="GLYCOSYLTRANSFERASE-LIKE PROTEIN GNT13-RELATED"/>
    <property type="match status" value="1"/>
</dbReference>
<keyword evidence="2 8" id="KW-0812">Transmembrane</keyword>
<sequence>MRFLSRALSSKFRQDAALSDPCRQIKTSTLALTLVLVALLDFAIVVYLSERGKTQIFVTKMEIAPPCVPISPSDVGYTLVTQFSANRLWMMGHHCMRWGTSNPVSVAVLTDMSVASVTQELLNAGCSSDQLTVQTLPKSNFEPSNYPVNLLRNMALSAVKTTHVMFIDVDFWTSSNLHEVLNMTLVRKEFARDPKLAGVVPAFQMNGWCKESDKDISCRMELTEEMPRDVPKLLTLMMQGDASMFDASNYHGHGSTSFGLWLLQRSGDFFFLPCIKSHRYEPYLAFRYCQELPPFQEQFTGYGKNKMTFIMQLRRSGYDFAQLGGVFLVHYPHRQSEARKAWEKVPNELKKKANRDQGEKRASKLMGTKQWPSKERQSVDWSATTRGQVDHLFLEFERWLESEVPNGARVLMCDMAGDEMILWVNG</sequence>
<dbReference type="SUPFAM" id="SSF53448">
    <property type="entry name" value="Nucleotide-diphospho-sugar transferases"/>
    <property type="match status" value="1"/>
</dbReference>
<comment type="subcellular location">
    <subcellularLocation>
        <location evidence="1">Membrane</location>
        <topology evidence="1">Single-pass type II membrane protein</topology>
    </subcellularLocation>
</comment>
<evidence type="ECO:0000256" key="5">
    <source>
        <dbReference type="ARBA" id="ARBA00023136"/>
    </source>
</evidence>
<evidence type="ECO:0000256" key="7">
    <source>
        <dbReference type="SAM" id="MobiDB-lite"/>
    </source>
</evidence>
<accession>A0A7S4NC19</accession>
<evidence type="ECO:0000256" key="3">
    <source>
        <dbReference type="ARBA" id="ARBA00022968"/>
    </source>
</evidence>
<dbReference type="InterPro" id="IPR029044">
    <property type="entry name" value="Nucleotide-diphossugar_trans"/>
</dbReference>
<keyword evidence="5 8" id="KW-0472">Membrane</keyword>
<evidence type="ECO:0000256" key="6">
    <source>
        <dbReference type="ARBA" id="ARBA00023180"/>
    </source>
</evidence>
<reference evidence="9" key="1">
    <citation type="submission" date="2021-01" db="EMBL/GenBank/DDBJ databases">
        <authorList>
            <person name="Corre E."/>
            <person name="Pelletier E."/>
            <person name="Niang G."/>
            <person name="Scheremetjew M."/>
            <person name="Finn R."/>
            <person name="Kale V."/>
            <person name="Holt S."/>
            <person name="Cochrane G."/>
            <person name="Meng A."/>
            <person name="Brown T."/>
            <person name="Cohen L."/>
        </authorList>
    </citation>
    <scope>NUCLEOTIDE SEQUENCE</scope>
    <source>
        <strain evidence="9">Isolate 1302-5</strain>
    </source>
</reference>
<protein>
    <recommendedName>
        <fullName evidence="10">Nucleotide-diphospho-sugar transferase domain-containing protein</fullName>
    </recommendedName>
</protein>
<dbReference type="Gene3D" id="3.90.550.10">
    <property type="entry name" value="Spore Coat Polysaccharide Biosynthesis Protein SpsA, Chain A"/>
    <property type="match status" value="1"/>
</dbReference>
<dbReference type="InterPro" id="IPR051292">
    <property type="entry name" value="Xyl/GlcA_transferase"/>
</dbReference>
<keyword evidence="3" id="KW-0735">Signal-anchor</keyword>
<dbReference type="GO" id="GO:0015020">
    <property type="term" value="F:glucuronosyltransferase activity"/>
    <property type="evidence" value="ECO:0007669"/>
    <property type="project" value="TreeGrafter"/>
</dbReference>
<gene>
    <name evidence="9" type="ORF">OAUR00152_LOCUS35587</name>
</gene>